<sequence length="79" mass="8831">MDHETMANKYVKPIAEFVSNLYQIPYLDAASIAWRGLSATNAYKNMNEFNINGTMVNKSEVERLGVAHLISQLGGHKCD</sequence>
<dbReference type="EMBL" id="JNFF01000033">
    <property type="protein sequence ID" value="KEQ30594.1"/>
    <property type="molecule type" value="Genomic_DNA"/>
</dbReference>
<comment type="caution">
    <text evidence="1">The sequence shown here is derived from an EMBL/GenBank/DDBJ whole genome shotgun (WGS) entry which is preliminary data.</text>
</comment>
<dbReference type="RefSeq" id="WP_037439321.1">
    <property type="nucleotide sequence ID" value="NZ_JNFF01000033.1"/>
</dbReference>
<dbReference type="Proteomes" id="UP000028007">
    <property type="component" value="Unassembled WGS sequence"/>
</dbReference>
<proteinExistence type="predicted"/>
<protein>
    <submittedName>
        <fullName evidence="1">Uncharacterized protein</fullName>
    </submittedName>
</protein>
<dbReference type="AlphaFoldDB" id="A0A081PIS1"/>
<dbReference type="OrthoDB" id="710582at2"/>
<name>A0A081PIS1_9SPHI</name>
<keyword evidence="2" id="KW-1185">Reference proteome</keyword>
<organism evidence="1 2">
    <name type="scientific">Pedobacter antarcticus 4BY</name>
    <dbReference type="NCBI Taxonomy" id="1358423"/>
    <lineage>
        <taxon>Bacteria</taxon>
        <taxon>Pseudomonadati</taxon>
        <taxon>Bacteroidota</taxon>
        <taxon>Sphingobacteriia</taxon>
        <taxon>Sphingobacteriales</taxon>
        <taxon>Sphingobacteriaceae</taxon>
        <taxon>Pedobacter</taxon>
    </lineage>
</organism>
<gene>
    <name evidence="1" type="ORF">N180_05055</name>
</gene>
<evidence type="ECO:0000313" key="1">
    <source>
        <dbReference type="EMBL" id="KEQ30594.1"/>
    </source>
</evidence>
<accession>A0A081PIS1</accession>
<reference evidence="1 2" key="1">
    <citation type="journal article" date="1992" name="Int. J. Syst. Bacteriol.">
        <title>Sphingobacterium antarcticus sp. nov. a Psychrotrophic Bacterium from the Soils of Schirmacher Oasis, Antarctica.</title>
        <authorList>
            <person name="Shivaji S."/>
            <person name="Ray M.K."/>
            <person name="Rao N.S."/>
            <person name="Saiserr L."/>
            <person name="Jagannadham M.V."/>
            <person name="Kumar G.S."/>
            <person name="Reddy G."/>
            <person name="Bhargava P.M."/>
        </authorList>
    </citation>
    <scope>NUCLEOTIDE SEQUENCE [LARGE SCALE GENOMIC DNA]</scope>
    <source>
        <strain evidence="1 2">4BY</strain>
    </source>
</reference>
<evidence type="ECO:0000313" key="2">
    <source>
        <dbReference type="Proteomes" id="UP000028007"/>
    </source>
</evidence>